<keyword evidence="4" id="KW-0067">ATP-binding</keyword>
<evidence type="ECO:0000256" key="1">
    <source>
        <dbReference type="ARBA" id="ARBA00004141"/>
    </source>
</evidence>
<evidence type="ECO:0000256" key="2">
    <source>
        <dbReference type="ARBA" id="ARBA00022692"/>
    </source>
</evidence>
<sequence>MKIPFESAESDASFDVKNVQLCAYRPASAIDSKLPSLNQQAQIRSIAVEVNSVCLSYGRGNSIKSILNSISLNVPEAAIYGLLGPSGCGKTTLLRCIVGRIKPKQGYVKVFGYQPNEPGSQIPGPSVGYMPQEVAVYEEFSIEEMLYYFGRLFNLSPDFLDQRILFLISFLDLPNKIVFGGQKRRVSLAAALVHSPPLLILDEPTVGVDPLLRQRKERITIIVTTHYIEEARQANVVGLMRQGRLLAENSPDQLMADYNLDTLEDVFLKLCMSDIAYKAAALSNFVQLPTDTKLSTIINGNAGGGGGGDNHNHYHHHHLANGIPEKIGNGNLVNGKSPSTITEKQFNHIETNGDLRNLIKFPSVFSIYITNKEASYDLAPLPTLHSNTNSTIDLVKNDDVLFFTNESKLSKLSNGTNGHLMHYNTSMKYNHNCQITCWNEYWATTCVLAWKNFTRLRRNIPLLLFQFLLPAIQVILFCLCIGSEPFDIDVAIVNEEQPPYLSKLFLSKIDPHTVRQHNFSSLEDAIDAVKRGDMWGVLHLSERFSVNLQKRVVMGEDVDNETIEASTIRIYPDLTNQQISFSMEKTFREAFQSFAQETLNLFGQNPALAETPIALGFPVYGDPHKQGYLEYMAPGVVVSICYIMATGLTSLAFIIERRDGLFERSLVAGVDTMQILFSHALVQISVMSIQILLVLIFTFLVFDIPSRGPFILVICLLVSQGATGMAFGLVVSALCKQENTAVMMILGSFYPNLILSGIIWPLEAMPQWIRSFSYLQPQTLPTETLRHILSRGWSIQDGGVWIGFVVTGSWFLIYVLVAAIAFKIKK</sequence>
<accession>A0A834R104</accession>
<dbReference type="GO" id="GO:0140359">
    <property type="term" value="F:ABC-type transporter activity"/>
    <property type="evidence" value="ECO:0007669"/>
    <property type="project" value="InterPro"/>
</dbReference>
<evidence type="ECO:0000256" key="5">
    <source>
        <dbReference type="ARBA" id="ARBA00022989"/>
    </source>
</evidence>
<reference evidence="11" key="3">
    <citation type="submission" date="2022-06" db="UniProtKB">
        <authorList>
            <consortium name="EnsemblMetazoa"/>
        </authorList>
    </citation>
    <scope>IDENTIFICATION</scope>
</reference>
<dbReference type="CDD" id="cd03230">
    <property type="entry name" value="ABC_DR_subfamily_A"/>
    <property type="match status" value="1"/>
</dbReference>
<proteinExistence type="predicted"/>
<feature type="domain" description="ABC transporter" evidence="8">
    <location>
        <begin position="48"/>
        <end position="267"/>
    </location>
</feature>
<reference evidence="12" key="1">
    <citation type="journal article" date="2020" name="PLoS Negl. Trop. Dis.">
        <title>High-quality nuclear genome for Sarcoptes scabiei-A critical resource for a neglected parasite.</title>
        <authorList>
            <person name="Korhonen P.K."/>
            <person name="Gasser R.B."/>
            <person name="Ma G."/>
            <person name="Wang T."/>
            <person name="Stroehlein A.J."/>
            <person name="Young N.D."/>
            <person name="Ang C.S."/>
            <person name="Fernando D.D."/>
            <person name="Lu H.C."/>
            <person name="Taylor S."/>
            <person name="Reynolds S.L."/>
            <person name="Mofiz E."/>
            <person name="Najaraj S.H."/>
            <person name="Gowda H."/>
            <person name="Madugundu A."/>
            <person name="Renuse S."/>
            <person name="Holt D."/>
            <person name="Pandey A."/>
            <person name="Papenfuss A.T."/>
            <person name="Fischer K."/>
        </authorList>
    </citation>
    <scope>NUCLEOTIDE SEQUENCE [LARGE SCALE GENOMIC DNA]</scope>
</reference>
<dbReference type="EnsemblMetazoa" id="SSS_7188s_mrna">
    <property type="protein sequence ID" value="KAF7487775.1"/>
    <property type="gene ID" value="SSS_7188"/>
</dbReference>
<organism evidence="10">
    <name type="scientific">Sarcoptes scabiei</name>
    <name type="common">Itch mite</name>
    <name type="synonym">Acarus scabiei</name>
    <dbReference type="NCBI Taxonomy" id="52283"/>
    <lineage>
        <taxon>Eukaryota</taxon>
        <taxon>Metazoa</taxon>
        <taxon>Ecdysozoa</taxon>
        <taxon>Arthropoda</taxon>
        <taxon>Chelicerata</taxon>
        <taxon>Arachnida</taxon>
        <taxon>Acari</taxon>
        <taxon>Acariformes</taxon>
        <taxon>Sarcoptiformes</taxon>
        <taxon>Astigmata</taxon>
        <taxon>Psoroptidia</taxon>
        <taxon>Sarcoptoidea</taxon>
        <taxon>Sarcoptidae</taxon>
        <taxon>Sarcoptinae</taxon>
        <taxon>Sarcoptes</taxon>
    </lineage>
</organism>
<evidence type="ECO:0000256" key="3">
    <source>
        <dbReference type="ARBA" id="ARBA00022741"/>
    </source>
</evidence>
<dbReference type="SMART" id="SM00382">
    <property type="entry name" value="AAA"/>
    <property type="match status" value="1"/>
</dbReference>
<feature type="transmembrane region" description="Helical" evidence="7">
    <location>
        <begin position="708"/>
        <end position="734"/>
    </location>
</feature>
<dbReference type="AlphaFoldDB" id="A0A834R104"/>
<keyword evidence="2 7" id="KW-0812">Transmembrane</keyword>
<keyword evidence="5 7" id="KW-1133">Transmembrane helix</keyword>
<feature type="transmembrane region" description="Helical" evidence="7">
    <location>
        <begin position="676"/>
        <end position="702"/>
    </location>
</feature>
<feature type="domain" description="ABC transmembrane type-2" evidence="9">
    <location>
        <begin position="597"/>
        <end position="825"/>
    </location>
</feature>
<dbReference type="InterPro" id="IPR013525">
    <property type="entry name" value="ABC2_TM"/>
</dbReference>
<dbReference type="PROSITE" id="PS51012">
    <property type="entry name" value="ABC_TM2"/>
    <property type="match status" value="1"/>
</dbReference>
<feature type="transmembrane region" description="Helical" evidence="7">
    <location>
        <begin position="800"/>
        <end position="822"/>
    </location>
</feature>
<dbReference type="GO" id="GO:0016887">
    <property type="term" value="F:ATP hydrolysis activity"/>
    <property type="evidence" value="ECO:0007669"/>
    <property type="project" value="InterPro"/>
</dbReference>
<reference evidence="10" key="2">
    <citation type="submission" date="2020-01" db="EMBL/GenBank/DDBJ databases">
        <authorList>
            <person name="Korhonen P.K.K."/>
            <person name="Guangxu M.G."/>
            <person name="Wang T.W."/>
            <person name="Stroehlein A.J.S."/>
            <person name="Young N.D."/>
            <person name="Ang C.-S.A."/>
            <person name="Fernando D.W.F."/>
            <person name="Lu H.L."/>
            <person name="Taylor S.T."/>
            <person name="Ehtesham M.E.M."/>
            <person name="Najaraj S.H.N."/>
            <person name="Harsha G.H.G."/>
            <person name="Madugundu A.M."/>
            <person name="Renuse S.R."/>
            <person name="Holt D.H."/>
            <person name="Pandey A.P."/>
            <person name="Papenfuss A.P."/>
            <person name="Gasser R.B.G."/>
            <person name="Fischer K.F."/>
        </authorList>
    </citation>
    <scope>NUCLEOTIDE SEQUENCE</scope>
    <source>
        <strain evidence="10">SSS_KF_BRIS2020</strain>
    </source>
</reference>
<dbReference type="OrthoDB" id="10255969at2759"/>
<feature type="transmembrane region" description="Helical" evidence="7">
    <location>
        <begin position="741"/>
        <end position="762"/>
    </location>
</feature>
<dbReference type="SUPFAM" id="SSF52540">
    <property type="entry name" value="P-loop containing nucleoside triphosphate hydrolases"/>
    <property type="match status" value="1"/>
</dbReference>
<evidence type="ECO:0000259" key="8">
    <source>
        <dbReference type="PROSITE" id="PS50893"/>
    </source>
</evidence>
<evidence type="ECO:0000313" key="11">
    <source>
        <dbReference type="EnsemblMetazoa" id="KAF7487775.1"/>
    </source>
</evidence>
<evidence type="ECO:0000259" key="9">
    <source>
        <dbReference type="PROSITE" id="PS51012"/>
    </source>
</evidence>
<evidence type="ECO:0000313" key="12">
    <source>
        <dbReference type="Proteomes" id="UP000070412"/>
    </source>
</evidence>
<dbReference type="PANTHER" id="PTHR43038">
    <property type="entry name" value="ATP-BINDING CASSETTE, SUB-FAMILY H, MEMBER 1"/>
    <property type="match status" value="1"/>
</dbReference>
<dbReference type="Pfam" id="PF00005">
    <property type="entry name" value="ABC_tran"/>
    <property type="match status" value="1"/>
</dbReference>
<dbReference type="Pfam" id="PF12698">
    <property type="entry name" value="ABC2_membrane_3"/>
    <property type="match status" value="1"/>
</dbReference>
<dbReference type="InterPro" id="IPR003593">
    <property type="entry name" value="AAA+_ATPase"/>
</dbReference>
<dbReference type="InterPro" id="IPR047817">
    <property type="entry name" value="ABC2_TM_bact-type"/>
</dbReference>
<evidence type="ECO:0000256" key="4">
    <source>
        <dbReference type="ARBA" id="ARBA00022840"/>
    </source>
</evidence>
<dbReference type="Gene3D" id="3.40.50.300">
    <property type="entry name" value="P-loop containing nucleotide triphosphate hydrolases"/>
    <property type="match status" value="1"/>
</dbReference>
<keyword evidence="6 7" id="KW-0472">Membrane</keyword>
<evidence type="ECO:0000256" key="7">
    <source>
        <dbReference type="SAM" id="Phobius"/>
    </source>
</evidence>
<gene>
    <name evidence="10" type="ORF">SSS_7188</name>
</gene>
<dbReference type="GO" id="GO:0005524">
    <property type="term" value="F:ATP binding"/>
    <property type="evidence" value="ECO:0007669"/>
    <property type="project" value="UniProtKB-KW"/>
</dbReference>
<name>A0A834R104_SARSC</name>
<dbReference type="PANTHER" id="PTHR43038:SF3">
    <property type="entry name" value="ABC TRANSPORTER G FAMILY MEMBER 20 ISOFORM X1"/>
    <property type="match status" value="1"/>
</dbReference>
<dbReference type="EMBL" id="WVUK01000066">
    <property type="protein sequence ID" value="KAF7487775.1"/>
    <property type="molecule type" value="Genomic_DNA"/>
</dbReference>
<dbReference type="InterPro" id="IPR027417">
    <property type="entry name" value="P-loop_NTPase"/>
</dbReference>
<keyword evidence="3" id="KW-0547">Nucleotide-binding</keyword>
<dbReference type="GO" id="GO:0016020">
    <property type="term" value="C:membrane"/>
    <property type="evidence" value="ECO:0007669"/>
    <property type="project" value="UniProtKB-SubCell"/>
</dbReference>
<dbReference type="InterPro" id="IPR003439">
    <property type="entry name" value="ABC_transporter-like_ATP-bd"/>
</dbReference>
<feature type="transmembrane region" description="Helical" evidence="7">
    <location>
        <begin position="631"/>
        <end position="655"/>
    </location>
</feature>
<dbReference type="PROSITE" id="PS50893">
    <property type="entry name" value="ABC_TRANSPORTER_2"/>
    <property type="match status" value="1"/>
</dbReference>
<protein>
    <submittedName>
        <fullName evidence="10">ABC transporter G family member 20</fullName>
    </submittedName>
</protein>
<comment type="subcellular location">
    <subcellularLocation>
        <location evidence="1">Membrane</location>
        <topology evidence="1">Multi-pass membrane protein</topology>
    </subcellularLocation>
</comment>
<evidence type="ECO:0000256" key="6">
    <source>
        <dbReference type="ARBA" id="ARBA00023136"/>
    </source>
</evidence>
<evidence type="ECO:0000313" key="10">
    <source>
        <dbReference type="EMBL" id="KAF7487775.1"/>
    </source>
</evidence>
<dbReference type="Proteomes" id="UP000070412">
    <property type="component" value="Unassembled WGS sequence"/>
</dbReference>
<keyword evidence="12" id="KW-1185">Reference proteome</keyword>